<dbReference type="PROSITE" id="PS50885">
    <property type="entry name" value="HAMP"/>
    <property type="match status" value="1"/>
</dbReference>
<dbReference type="Gene3D" id="3.30.565.10">
    <property type="entry name" value="Histidine kinase-like ATPase, C-terminal domain"/>
    <property type="match status" value="1"/>
</dbReference>
<feature type="transmembrane region" description="Helical" evidence="8">
    <location>
        <begin position="14"/>
        <end position="37"/>
    </location>
</feature>
<evidence type="ECO:0000259" key="10">
    <source>
        <dbReference type="PROSITE" id="PS50885"/>
    </source>
</evidence>
<evidence type="ECO:0000256" key="7">
    <source>
        <dbReference type="ARBA" id="ARBA00023012"/>
    </source>
</evidence>
<feature type="domain" description="Histidine kinase" evidence="9">
    <location>
        <begin position="410"/>
        <end position="671"/>
    </location>
</feature>
<dbReference type="InterPro" id="IPR003594">
    <property type="entry name" value="HATPase_dom"/>
</dbReference>
<protein>
    <recommendedName>
        <fullName evidence="3">histidine kinase</fullName>
        <ecNumber evidence="3">2.7.13.3</ecNumber>
    </recommendedName>
</protein>
<dbReference type="InterPro" id="IPR005467">
    <property type="entry name" value="His_kinase_dom"/>
</dbReference>
<dbReference type="Pfam" id="PF02518">
    <property type="entry name" value="HATPase_c"/>
    <property type="match status" value="1"/>
</dbReference>
<comment type="caution">
    <text evidence="11">The sequence shown here is derived from an EMBL/GenBank/DDBJ whole genome shotgun (WGS) entry which is preliminary data.</text>
</comment>
<dbReference type="SUPFAM" id="SSF47384">
    <property type="entry name" value="Homodimeric domain of signal transducing histidine kinase"/>
    <property type="match status" value="1"/>
</dbReference>
<feature type="domain" description="HAMP" evidence="10">
    <location>
        <begin position="294"/>
        <end position="347"/>
    </location>
</feature>
<dbReference type="EC" id="2.7.13.3" evidence="3"/>
<dbReference type="PRINTS" id="PR00344">
    <property type="entry name" value="BCTRLSENSOR"/>
</dbReference>
<dbReference type="InterPro" id="IPR003660">
    <property type="entry name" value="HAMP_dom"/>
</dbReference>
<evidence type="ECO:0000256" key="5">
    <source>
        <dbReference type="ARBA" id="ARBA00022679"/>
    </source>
</evidence>
<evidence type="ECO:0000256" key="6">
    <source>
        <dbReference type="ARBA" id="ARBA00022777"/>
    </source>
</evidence>
<keyword evidence="8" id="KW-0472">Membrane</keyword>
<dbReference type="CDD" id="cd06225">
    <property type="entry name" value="HAMP"/>
    <property type="match status" value="1"/>
</dbReference>
<evidence type="ECO:0000256" key="1">
    <source>
        <dbReference type="ARBA" id="ARBA00000085"/>
    </source>
</evidence>
<dbReference type="InterPro" id="IPR036890">
    <property type="entry name" value="HATPase_C_sf"/>
</dbReference>
<dbReference type="PANTHER" id="PTHR43065:SF50">
    <property type="entry name" value="HISTIDINE KINASE"/>
    <property type="match status" value="1"/>
</dbReference>
<keyword evidence="8" id="KW-1133">Transmembrane helix</keyword>
<organism evidence="11 12">
    <name type="scientific">Scytonema hofmannii FACHB-248</name>
    <dbReference type="NCBI Taxonomy" id="1842502"/>
    <lineage>
        <taxon>Bacteria</taxon>
        <taxon>Bacillati</taxon>
        <taxon>Cyanobacteriota</taxon>
        <taxon>Cyanophyceae</taxon>
        <taxon>Nostocales</taxon>
        <taxon>Scytonemataceae</taxon>
        <taxon>Scytonema</taxon>
    </lineage>
</organism>
<evidence type="ECO:0000313" key="12">
    <source>
        <dbReference type="Proteomes" id="UP000660380"/>
    </source>
</evidence>
<dbReference type="EMBL" id="JACJTA010000022">
    <property type="protein sequence ID" value="MBD2605329.1"/>
    <property type="molecule type" value="Genomic_DNA"/>
</dbReference>
<dbReference type="Gene3D" id="1.10.287.130">
    <property type="match status" value="1"/>
</dbReference>
<dbReference type="Proteomes" id="UP000660380">
    <property type="component" value="Unassembled WGS sequence"/>
</dbReference>
<evidence type="ECO:0000256" key="2">
    <source>
        <dbReference type="ARBA" id="ARBA00004370"/>
    </source>
</evidence>
<evidence type="ECO:0000256" key="8">
    <source>
        <dbReference type="SAM" id="Phobius"/>
    </source>
</evidence>
<evidence type="ECO:0000313" key="11">
    <source>
        <dbReference type="EMBL" id="MBD2605329.1"/>
    </source>
</evidence>
<comment type="catalytic activity">
    <reaction evidence="1">
        <text>ATP + protein L-histidine = ADP + protein N-phospho-L-histidine.</text>
        <dbReference type="EC" id="2.7.13.3"/>
    </reaction>
</comment>
<reference evidence="11 12" key="1">
    <citation type="journal article" date="2020" name="ISME J.">
        <title>Comparative genomics reveals insights into cyanobacterial evolution and habitat adaptation.</title>
        <authorList>
            <person name="Chen M.Y."/>
            <person name="Teng W.K."/>
            <person name="Zhao L."/>
            <person name="Hu C.X."/>
            <person name="Zhou Y.K."/>
            <person name="Han B.P."/>
            <person name="Song L.R."/>
            <person name="Shu W.S."/>
        </authorList>
    </citation>
    <scope>NUCLEOTIDE SEQUENCE [LARGE SCALE GENOMIC DNA]</scope>
    <source>
        <strain evidence="11 12">FACHB-248</strain>
    </source>
</reference>
<sequence length="680" mass="76436">MQRFFRRLRLSQKIVLPLLAVCLSIFMLGLVVVGHWFTDSLQQNFSQQIESFTERVYQDFQYEQQTLETEIELIVNRDILNQAVKQRNQGLLLQILLPLKSVLKLDWIKVIDTQGNVVIDLRNNSLSQTKFLDEVITSIASKGAHLVDLVDIEGEQQVLQVVTNGIKSSTGLLGAIIIGNLVDDTLLQKIAVGSSKHLIVQRKNLVVAATLLAAKSGTWQFPPPNLPATRITIDNKKYLAKSVVFTGASQSLRITVLSSMSVLEVAQYKLWEYLGLLFLLGSSILTFTGFLIARTITRHLKAVTQVAQRVTQESNFDLQAPVTTEDEVGILAISFNQLIQQVKRLLAEQYEANQKLEFYSQTLEQKVEERTQALRQKNIAIKDTLQQLKRTQSQLIQNEKMSSLGQLIAGIAHEINNPVNFIYGNLKYTDDYTQELLSLLQLYQKYYPYPEPEIQNAQQEADIEYLTEDLPKILTSMKMGAARIREIVLSLRIFSRLDEAEFKTADIHEGIDSTLLILQHRIKFQSVDAKQLVDRHRPEITVIKEYGEIPKIQCFAGQLNQVFMNILANAIDALEEAFHNGLCPEPIIRISSTQVNENAVVCIADNGTGIPEAIQSLLFDPFFTTKPVGKGTGMGLSISYQIITEKHRGSLRCISSPGQGTEFVITIPIREVGVAVVEKS</sequence>
<dbReference type="SMART" id="SM00387">
    <property type="entry name" value="HATPase_c"/>
    <property type="match status" value="1"/>
</dbReference>
<keyword evidence="8" id="KW-0812">Transmembrane</keyword>
<dbReference type="InterPro" id="IPR003661">
    <property type="entry name" value="HisK_dim/P_dom"/>
</dbReference>
<keyword evidence="5" id="KW-0808">Transferase</keyword>
<dbReference type="PROSITE" id="PS50109">
    <property type="entry name" value="HIS_KIN"/>
    <property type="match status" value="1"/>
</dbReference>
<dbReference type="Pfam" id="PF00672">
    <property type="entry name" value="HAMP"/>
    <property type="match status" value="1"/>
</dbReference>
<comment type="subcellular location">
    <subcellularLocation>
        <location evidence="2">Membrane</location>
    </subcellularLocation>
</comment>
<dbReference type="Gene3D" id="6.10.340.10">
    <property type="match status" value="1"/>
</dbReference>
<dbReference type="SUPFAM" id="SSF158472">
    <property type="entry name" value="HAMP domain-like"/>
    <property type="match status" value="1"/>
</dbReference>
<dbReference type="InterPro" id="IPR036097">
    <property type="entry name" value="HisK_dim/P_sf"/>
</dbReference>
<dbReference type="PANTHER" id="PTHR43065">
    <property type="entry name" value="SENSOR HISTIDINE KINASE"/>
    <property type="match status" value="1"/>
</dbReference>
<dbReference type="SMART" id="SM00304">
    <property type="entry name" value="HAMP"/>
    <property type="match status" value="1"/>
</dbReference>
<keyword evidence="6" id="KW-0418">Kinase</keyword>
<gene>
    <name evidence="11" type="ORF">H6G81_12475</name>
</gene>
<name>A0ABR8GPI4_9CYAN</name>
<dbReference type="CDD" id="cd00082">
    <property type="entry name" value="HisKA"/>
    <property type="match status" value="1"/>
</dbReference>
<keyword evidence="4" id="KW-0597">Phosphoprotein</keyword>
<evidence type="ECO:0000256" key="3">
    <source>
        <dbReference type="ARBA" id="ARBA00012438"/>
    </source>
</evidence>
<dbReference type="SUPFAM" id="SSF55874">
    <property type="entry name" value="ATPase domain of HSP90 chaperone/DNA topoisomerase II/histidine kinase"/>
    <property type="match status" value="1"/>
</dbReference>
<feature type="transmembrane region" description="Helical" evidence="8">
    <location>
        <begin position="270"/>
        <end position="293"/>
    </location>
</feature>
<evidence type="ECO:0000256" key="4">
    <source>
        <dbReference type="ARBA" id="ARBA00022553"/>
    </source>
</evidence>
<keyword evidence="12" id="KW-1185">Reference proteome</keyword>
<dbReference type="InterPro" id="IPR004358">
    <property type="entry name" value="Sig_transdc_His_kin-like_C"/>
</dbReference>
<keyword evidence="7" id="KW-0902">Two-component regulatory system</keyword>
<accession>A0ABR8GPI4</accession>
<evidence type="ECO:0000259" key="9">
    <source>
        <dbReference type="PROSITE" id="PS50109"/>
    </source>
</evidence>
<proteinExistence type="predicted"/>